<evidence type="ECO:0000313" key="2">
    <source>
        <dbReference type="Proteomes" id="UP000053127"/>
    </source>
</evidence>
<proteinExistence type="predicted"/>
<dbReference type="EMBL" id="LMWN01000001">
    <property type="protein sequence ID" value="KUN10483.1"/>
    <property type="molecule type" value="Genomic_DNA"/>
</dbReference>
<organism evidence="1 2">
    <name type="scientific">Streptomyces yokosukanensis</name>
    <dbReference type="NCBI Taxonomy" id="67386"/>
    <lineage>
        <taxon>Bacteria</taxon>
        <taxon>Bacillati</taxon>
        <taxon>Actinomycetota</taxon>
        <taxon>Actinomycetes</taxon>
        <taxon>Kitasatosporales</taxon>
        <taxon>Streptomycetaceae</taxon>
        <taxon>Streptomyces</taxon>
    </lineage>
</organism>
<sequence>MPRPGDPRRLLVIEPGPATTAKATAAGFRSWTLRGRAQERPDALAAAVRDAAHRHGIGRVLHLGGGPGRAAALTAADAAGLSMTSARSVHRLTEPAALRQLLAEDGRYVAAPGETTARAEHRPVYGVHTLTVSGAHHFLALTGRFDDIEVYPVPLGVRAQGQLRSAATAVLDLADLQFGLAHVRLVRSPDGPRVLSVQTGIEEHALDLLRAAAGFDPEVWLFRALAGEQVPRPAPHRAAAAIGVEPPVHQAVLSDVAALPHVRTLVPPRPSAGHAGRVVVAAPSPTGAEERIAVVRDLLAGRDRLPPHVRH</sequence>
<dbReference type="OrthoDB" id="6964321at2"/>
<dbReference type="Proteomes" id="UP000053127">
    <property type="component" value="Unassembled WGS sequence"/>
</dbReference>
<dbReference type="Gene3D" id="3.30.470.20">
    <property type="entry name" value="ATP-grasp fold, B domain"/>
    <property type="match status" value="1"/>
</dbReference>
<dbReference type="RefSeq" id="WP_067116102.1">
    <property type="nucleotide sequence ID" value="NZ_KQ948206.1"/>
</dbReference>
<reference evidence="1 2" key="1">
    <citation type="submission" date="2015-10" db="EMBL/GenBank/DDBJ databases">
        <title>Draft genome sequence of Streptomyces yokosukanensis DSM 40224, type strain for the species Streptomyces yokosukanensis.</title>
        <authorList>
            <person name="Ruckert C."/>
            <person name="Winkler A."/>
            <person name="Kalinowski J."/>
            <person name="Kampfer P."/>
            <person name="Glaeser S."/>
        </authorList>
    </citation>
    <scope>NUCLEOTIDE SEQUENCE [LARGE SCALE GENOMIC DNA]</scope>
    <source>
        <strain evidence="1 2">DSM 40224</strain>
    </source>
</reference>
<gene>
    <name evidence="1" type="ORF">AQI95_01835</name>
</gene>
<accession>A0A117Q5U5</accession>
<dbReference type="AlphaFoldDB" id="A0A117Q5U5"/>
<comment type="caution">
    <text evidence="1">The sequence shown here is derived from an EMBL/GenBank/DDBJ whole genome shotgun (WGS) entry which is preliminary data.</text>
</comment>
<evidence type="ECO:0000313" key="1">
    <source>
        <dbReference type="EMBL" id="KUN10483.1"/>
    </source>
</evidence>
<protein>
    <submittedName>
        <fullName evidence="1">Uncharacterized protein</fullName>
    </submittedName>
</protein>
<dbReference type="STRING" id="67386.AQI95_01835"/>
<name>A0A117Q5U5_9ACTN</name>
<keyword evidence="2" id="KW-1185">Reference proteome</keyword>